<feature type="region of interest" description="Disordered" evidence="1">
    <location>
        <begin position="267"/>
        <end position="301"/>
    </location>
</feature>
<proteinExistence type="predicted"/>
<reference evidence="2 3" key="1">
    <citation type="submission" date="2020-04" db="EMBL/GenBank/DDBJ databases">
        <title>Perkinsus chesapeaki whole genome sequence.</title>
        <authorList>
            <person name="Bogema D.R."/>
        </authorList>
    </citation>
    <scope>NUCLEOTIDE SEQUENCE [LARGE SCALE GENOMIC DNA]</scope>
    <source>
        <strain evidence="2">ATCC PRA-425</strain>
    </source>
</reference>
<dbReference type="OrthoDB" id="438196at2759"/>
<keyword evidence="3" id="KW-1185">Reference proteome</keyword>
<name>A0A7J6MWQ3_PERCH</name>
<feature type="region of interest" description="Disordered" evidence="1">
    <location>
        <begin position="1"/>
        <end position="46"/>
    </location>
</feature>
<protein>
    <submittedName>
        <fullName evidence="2">Uncharacterized protein</fullName>
    </submittedName>
</protein>
<evidence type="ECO:0000313" key="2">
    <source>
        <dbReference type="EMBL" id="KAF4676025.1"/>
    </source>
</evidence>
<dbReference type="Proteomes" id="UP000591131">
    <property type="component" value="Unassembled WGS sequence"/>
</dbReference>
<organism evidence="2 3">
    <name type="scientific">Perkinsus chesapeaki</name>
    <name type="common">Clam parasite</name>
    <name type="synonym">Perkinsus andrewsi</name>
    <dbReference type="NCBI Taxonomy" id="330153"/>
    <lineage>
        <taxon>Eukaryota</taxon>
        <taxon>Sar</taxon>
        <taxon>Alveolata</taxon>
        <taxon>Perkinsozoa</taxon>
        <taxon>Perkinsea</taxon>
        <taxon>Perkinsida</taxon>
        <taxon>Perkinsidae</taxon>
        <taxon>Perkinsus</taxon>
    </lineage>
</organism>
<feature type="compositionally biased region" description="Low complexity" evidence="1">
    <location>
        <begin position="9"/>
        <end position="21"/>
    </location>
</feature>
<dbReference type="AlphaFoldDB" id="A0A7J6MWQ3"/>
<accession>A0A7J6MWQ3</accession>
<evidence type="ECO:0000313" key="3">
    <source>
        <dbReference type="Proteomes" id="UP000591131"/>
    </source>
</evidence>
<sequence>MLVAESTNAAPKESAAAAAPPRSGSISLVTGGGKTPRSSQGAAFRPIPATTPVPFPSHIQIEGASGPYGDEINGYYILQPTARGILGKWKFCYFKNKCENVVLCYGEDVPELGETGAGLVGWAVAKIDPEDHHSGSVEVLARCVVKKEDNGQAFKWFIKSISASFVPIYTINAKPVVATPAAAAAVVCAQTEPEGVKSSRRTRDRADSAAAHQRIAFAGMLANAQAQLLAAKCGDGLLPAPMVVGADEPATMVDEFDVNGIPELTRSITAPANKGRRVSFAPAASEKPPPPAASSSTTSSRRLSALAPVFIPRRHTVAGQTLFTPPTTATKYTNATKKMYKRSNSTIDDLFRSAERHQGVYVNSRAGKVTWNLGTVADKLKCVVPGEAVSSITFRLPRETGDLGPPIQFEFYPFGVKGKSPPGCAAVGLNCPQGACMRFLLSLGKATSGAKVLMGNRFYVDFYPPKAGGADGGEGDSGIVQAFKYSDLRVSLQLLEWMDGAY</sequence>
<gene>
    <name evidence="2" type="ORF">FOL47_006825</name>
</gene>
<evidence type="ECO:0000256" key="1">
    <source>
        <dbReference type="SAM" id="MobiDB-lite"/>
    </source>
</evidence>
<comment type="caution">
    <text evidence="2">The sequence shown here is derived from an EMBL/GenBank/DDBJ whole genome shotgun (WGS) entry which is preliminary data.</text>
</comment>
<dbReference type="EMBL" id="JAAPAO010000039">
    <property type="protein sequence ID" value="KAF4676025.1"/>
    <property type="molecule type" value="Genomic_DNA"/>
</dbReference>